<evidence type="ECO:0000313" key="1">
    <source>
        <dbReference type="EMBL" id="ARK07537.1"/>
    </source>
</evidence>
<name>A0A1W6DWZ4_9CAUD</name>
<protein>
    <submittedName>
        <fullName evidence="1">Uncharacterized protein</fullName>
    </submittedName>
</protein>
<evidence type="ECO:0000313" key="2">
    <source>
        <dbReference type="Proteomes" id="UP000223906"/>
    </source>
</evidence>
<reference evidence="1 2" key="1">
    <citation type="submission" date="2017-02" db="EMBL/GenBank/DDBJ databases">
        <title>The first characterized phage against a member of the ecologically important #sphingomonads reveals high dissimilarity against all other known phages.</title>
        <authorList>
            <person name="Nielsen T.K."/>
            <person name="Carstens A.B."/>
            <person name="Kot W."/>
            <person name="Lametsch R."/>
            <person name="Neve H."/>
            <person name="Hansen L.H."/>
        </authorList>
    </citation>
    <scope>NUCLEOTIDE SEQUENCE [LARGE SCALE GENOMIC DNA]</scope>
</reference>
<dbReference type="Proteomes" id="UP000223906">
    <property type="component" value="Segment"/>
</dbReference>
<keyword evidence="2" id="KW-1185">Reference proteome</keyword>
<organism evidence="1 2">
    <name type="scientific">Sphingobium phage Lacusarx</name>
    <dbReference type="NCBI Taxonomy" id="1980139"/>
    <lineage>
        <taxon>Viruses</taxon>
        <taxon>Duplodnaviria</taxon>
        <taxon>Heunggongvirae</taxon>
        <taxon>Uroviricota</taxon>
        <taxon>Caudoviricetes</taxon>
        <taxon>Lacusarxvirus</taxon>
        <taxon>Lacusarxvirus lacusarx</taxon>
    </lineage>
</organism>
<accession>A0A1W6DWZ4</accession>
<dbReference type="EMBL" id="KY629563">
    <property type="protein sequence ID" value="ARK07537.1"/>
    <property type="molecule type" value="Genomic_DNA"/>
</dbReference>
<dbReference type="PROSITE" id="PS51257">
    <property type="entry name" value="PROKAR_LIPOPROTEIN"/>
    <property type="match status" value="1"/>
</dbReference>
<proteinExistence type="predicted"/>
<gene>
    <name evidence="1" type="ORF">LAV_00162</name>
</gene>
<sequence>MKIITPGRDQQGYSVEHKCSGHGNGGGGCGAVLLVELADMRYFPGVPGSSWGSRDPAVMFRCCQCNVLTDLPVTKWPINHQRLPHASQFWMYGREE</sequence>